<name>A0A6G0W3P9_APHCR</name>
<dbReference type="AlphaFoldDB" id="A0A6G0W3P9"/>
<dbReference type="OrthoDB" id="6627643at2759"/>
<comment type="caution">
    <text evidence="2">The sequence shown here is derived from an EMBL/GenBank/DDBJ whole genome shotgun (WGS) entry which is preliminary data.</text>
</comment>
<dbReference type="SMART" id="SM00355">
    <property type="entry name" value="ZnF_C2H2"/>
    <property type="match status" value="2"/>
</dbReference>
<feature type="domain" description="C2H2-type" evidence="1">
    <location>
        <begin position="523"/>
        <end position="546"/>
    </location>
</feature>
<feature type="non-terminal residue" evidence="2">
    <location>
        <position position="1199"/>
    </location>
</feature>
<evidence type="ECO:0000313" key="3">
    <source>
        <dbReference type="Proteomes" id="UP000478052"/>
    </source>
</evidence>
<sequence>MENTCINLNYDDSEEDFLPTLESGAIATPIDYNNTYVDTYANRSCNSPDFFELTPVISKKIKNNTSVQHTVERYSPYIANTVTNNEHKKYGTYKPMDWTKETVLELLNTTNDGRYILADFNKNSHLSDDSQNILTQLLVNHLFQDQCKGTDLFFRKISKIIKEIFPNELESIYFIPARAEGNHQTHAKGKLVERWKNVSRRLRSIGAIKTQKATQKNSPNSNNESTVEYADDVLLAKEWLKTEGLTKSLKEVLPKWELTYALRRQEISSPTLGHLNHIFDDWPTLLCSFGQDLINRDFNLSYPEVIGHQQFLNNWIRFSQTVVNIKRGSIKDKTALNLLLTLDKAYLDQDSKVISVVSLLLLPYLIPTKTQIKGLKRSWKPSLEESSAAFVLHVTNLIELEEDDSRRKLKYYQYGCTIQPFIVLVGKDISSIETSYVRVNNKLWAFNCPLNALSACFKAYFTFHCNYPRECYETWLMIQQFEIYLVIMFTCYLCESDIFSTVKDLVWHFKVFHNLSNTSLFICKQNACVRDFRSLNKFRRHLYSNHSILQSEYESNLQNSDIPPTHIDFVSDLDFITRRPSLPILSELPVPTISISENEYESFEDDVRNSAISFLSELHMNTNMTGTLVQKIVSGVTEFISNGILPHLKTIVLPLLNNSNEVQKKKIQNVFDVLKNPFLSLETEFKRMKYLTEHNLFFEPKTINVGFKNEKKNINGSDRLMMVPIQGHLISLKMNLKAFFELPNVLETAQQYLNNTLNNDANILTSFLDGSTWKSMSLKFQNKTVFPLFLYFDDVEIGNPLGSHSGVHKIGCIYYSVAALPPEFLSSLDNIFVAFLFHSSDRGQCTGKINNKTMFSALIKELIELQENGIQVSINSEVYTIYFCLGLVLGDNLGLNSILGFVESFSANYYCRVCRSHNSDLKYMVKESTMIRNKTNYIDDLNTKDVSQTGINELCVFNQVPNFHVMENIVCDFMHDIPEGVARYDMAVIINHLIRENYFTLDILNKRIELFNYGITERKNTPPSINLNNLKKGYIIMSASEMLCLVRYFGLIVGDLIPRDTGVWRLYLSLHEIIDLCCARKIQPECAAQIDSVVAEHNRLYIKYSEGPLKPKFHILTHYGRLLLKNGPIILTSVIRFEAKHKILKSIANSIPCRINLGYTLARKLQLQTVNRLLTTSGLQPDLKVGAGKSVISKLELTN</sequence>
<dbReference type="PROSITE" id="PS00028">
    <property type="entry name" value="ZINC_FINGER_C2H2_1"/>
    <property type="match status" value="1"/>
</dbReference>
<reference evidence="2 3" key="1">
    <citation type="submission" date="2019-08" db="EMBL/GenBank/DDBJ databases">
        <title>Whole genome of Aphis craccivora.</title>
        <authorList>
            <person name="Voronova N.V."/>
            <person name="Shulinski R.S."/>
            <person name="Bandarenka Y.V."/>
            <person name="Zhorov D.G."/>
            <person name="Warner D."/>
        </authorList>
    </citation>
    <scope>NUCLEOTIDE SEQUENCE [LARGE SCALE GENOMIC DNA]</scope>
    <source>
        <strain evidence="2">180601</strain>
        <tissue evidence="2">Whole Body</tissue>
    </source>
</reference>
<dbReference type="PANTHER" id="PTHR31025">
    <property type="entry name" value="SI:CH211-196P9.1-RELATED"/>
    <property type="match status" value="1"/>
</dbReference>
<evidence type="ECO:0000259" key="1">
    <source>
        <dbReference type="PROSITE" id="PS00028"/>
    </source>
</evidence>
<evidence type="ECO:0000313" key="2">
    <source>
        <dbReference type="EMBL" id="KAF0721581.1"/>
    </source>
</evidence>
<proteinExistence type="predicted"/>
<organism evidence="2 3">
    <name type="scientific">Aphis craccivora</name>
    <name type="common">Cowpea aphid</name>
    <dbReference type="NCBI Taxonomy" id="307492"/>
    <lineage>
        <taxon>Eukaryota</taxon>
        <taxon>Metazoa</taxon>
        <taxon>Ecdysozoa</taxon>
        <taxon>Arthropoda</taxon>
        <taxon>Hexapoda</taxon>
        <taxon>Insecta</taxon>
        <taxon>Pterygota</taxon>
        <taxon>Neoptera</taxon>
        <taxon>Paraneoptera</taxon>
        <taxon>Hemiptera</taxon>
        <taxon>Sternorrhyncha</taxon>
        <taxon>Aphidomorpha</taxon>
        <taxon>Aphidoidea</taxon>
        <taxon>Aphididae</taxon>
        <taxon>Aphidini</taxon>
        <taxon>Aphis</taxon>
        <taxon>Aphis</taxon>
    </lineage>
</organism>
<keyword evidence="3" id="KW-1185">Reference proteome</keyword>
<accession>A0A6G0W3P9</accession>
<gene>
    <name evidence="2" type="ORF">FWK35_00028815</name>
</gene>
<protein>
    <recommendedName>
        <fullName evidence="1">C2H2-type domain-containing protein</fullName>
    </recommendedName>
</protein>
<dbReference type="InterPro" id="IPR013087">
    <property type="entry name" value="Znf_C2H2_type"/>
</dbReference>
<dbReference type="PANTHER" id="PTHR31025:SF9">
    <property type="entry name" value="SI:DKEY-286J15.1"/>
    <property type="match status" value="1"/>
</dbReference>
<dbReference type="EMBL" id="VUJU01009157">
    <property type="protein sequence ID" value="KAF0721581.1"/>
    <property type="molecule type" value="Genomic_DNA"/>
</dbReference>
<dbReference type="Proteomes" id="UP000478052">
    <property type="component" value="Unassembled WGS sequence"/>
</dbReference>